<dbReference type="SUPFAM" id="SSF52058">
    <property type="entry name" value="L domain-like"/>
    <property type="match status" value="1"/>
</dbReference>
<dbReference type="PANTHER" id="PTHR45712:SF22">
    <property type="entry name" value="INSULIN-LIKE GROWTH FACTOR-BINDING PROTEIN COMPLEX ACID LABILE SUBUNIT"/>
    <property type="match status" value="1"/>
</dbReference>
<dbReference type="EnsemblMetazoa" id="ACHR010235-RA">
    <property type="protein sequence ID" value="ACHR010235-PA"/>
    <property type="gene ID" value="ACHR010235"/>
</dbReference>
<dbReference type="InterPro" id="IPR003591">
    <property type="entry name" value="Leu-rich_rpt_typical-subtyp"/>
</dbReference>
<name>A0A182KHJ7_9DIPT</name>
<proteinExistence type="predicted"/>
<evidence type="ECO:0000256" key="3">
    <source>
        <dbReference type="SAM" id="SignalP"/>
    </source>
</evidence>
<dbReference type="GO" id="GO:0005615">
    <property type="term" value="C:extracellular space"/>
    <property type="evidence" value="ECO:0007669"/>
    <property type="project" value="TreeGrafter"/>
</dbReference>
<feature type="chain" id="PRO_5012610656" description="Leucine rich immune protein (Coil-less)" evidence="3">
    <location>
        <begin position="16"/>
        <end position="422"/>
    </location>
</feature>
<dbReference type="Proteomes" id="UP000075881">
    <property type="component" value="Unassembled WGS sequence"/>
</dbReference>
<reference evidence="5" key="1">
    <citation type="submission" date="2013-03" db="EMBL/GenBank/DDBJ databases">
        <title>The Genome Sequence of Anopheles christyi ACHKN1017.</title>
        <authorList>
            <consortium name="The Broad Institute Genomics Platform"/>
            <person name="Neafsey D.E."/>
            <person name="Besansky N."/>
            <person name="Walker B."/>
            <person name="Young S.K."/>
            <person name="Zeng Q."/>
            <person name="Gargeya S."/>
            <person name="Fitzgerald M."/>
            <person name="Haas B."/>
            <person name="Abouelleil A."/>
            <person name="Allen A.W."/>
            <person name="Alvarado L."/>
            <person name="Arachchi H.M."/>
            <person name="Berlin A.M."/>
            <person name="Chapman S.B."/>
            <person name="Gainer-Dewar J."/>
            <person name="Goldberg J."/>
            <person name="Griggs A."/>
            <person name="Gujja S."/>
            <person name="Hansen M."/>
            <person name="Howarth C."/>
            <person name="Imamovic A."/>
            <person name="Ireland A."/>
            <person name="Larimer J."/>
            <person name="McCowan C."/>
            <person name="Murphy C."/>
            <person name="Pearson M."/>
            <person name="Poon T.W."/>
            <person name="Priest M."/>
            <person name="Roberts A."/>
            <person name="Saif S."/>
            <person name="Shea T."/>
            <person name="Sisk P."/>
            <person name="Sykes S."/>
            <person name="Wortman J."/>
            <person name="Nusbaum C."/>
            <person name="Birren B."/>
        </authorList>
    </citation>
    <scope>NUCLEOTIDE SEQUENCE [LARGE SCALE GENOMIC DNA]</scope>
    <source>
        <strain evidence="5">ACHKN1017</strain>
    </source>
</reference>
<dbReference type="AlphaFoldDB" id="A0A182KHJ7"/>
<dbReference type="InterPro" id="IPR050333">
    <property type="entry name" value="SLRP"/>
</dbReference>
<evidence type="ECO:0000256" key="1">
    <source>
        <dbReference type="ARBA" id="ARBA00022614"/>
    </source>
</evidence>
<protein>
    <recommendedName>
        <fullName evidence="6">Leucine rich immune protein (Coil-less)</fullName>
    </recommendedName>
</protein>
<feature type="signal peptide" evidence="3">
    <location>
        <begin position="1"/>
        <end position="15"/>
    </location>
</feature>
<keyword evidence="1" id="KW-0433">Leucine-rich repeat</keyword>
<evidence type="ECO:0000256" key="2">
    <source>
        <dbReference type="ARBA" id="ARBA00022737"/>
    </source>
</evidence>
<dbReference type="VEuPathDB" id="VectorBase:ACHR010235"/>
<keyword evidence="5" id="KW-1185">Reference proteome</keyword>
<accession>A0A182KHJ7</accession>
<evidence type="ECO:0008006" key="6">
    <source>
        <dbReference type="Google" id="ProtNLM"/>
    </source>
</evidence>
<evidence type="ECO:0000313" key="5">
    <source>
        <dbReference type="Proteomes" id="UP000075881"/>
    </source>
</evidence>
<sequence length="422" mass="47936">MRCWILRLLVILSTANRMGTMRLQCSKEFCYLYDVSSQEDTFAYQYIPKDVDILTVENVMMEHVDHSILDGVPSFIDNLIIQNSYTLRWISVPQAVGNLLIVTSNLRRIDIEANSSMTYLGVSLCDLVKVPDALQNARQLEWLHITSCKLQGLNLASLCDNAHLGTLNLMGNKIRYVVNTSTRYCGMYDTLASITLSENLLTTVNMELFGVLVKMDTLYLHNNRIRALAGELIHSTVIELRMDGNKLMDLDLCGWCVPSLTRILLDRNNLTFIPECLNMLTNVSLFTMRSNQLSNFSIESVAGMNNLRHLDLSCNKLTMVSLQTVNFPANLELLNVDYNNLTALDLFFIPVKVALQVRVSFNLISNFDVSVASRNVTQLTMYDNLIVCEWNTPLVRERNRCNKTEGNVLLVHNARLRSVCRN</sequence>
<dbReference type="PANTHER" id="PTHR45712">
    <property type="entry name" value="AGAP008170-PA"/>
    <property type="match status" value="1"/>
</dbReference>
<dbReference type="Gene3D" id="3.80.10.10">
    <property type="entry name" value="Ribonuclease Inhibitor"/>
    <property type="match status" value="2"/>
</dbReference>
<dbReference type="SMART" id="SM00369">
    <property type="entry name" value="LRR_TYP"/>
    <property type="match status" value="3"/>
</dbReference>
<keyword evidence="2" id="KW-0677">Repeat</keyword>
<dbReference type="STRING" id="43041.A0A182KHJ7"/>
<dbReference type="InterPro" id="IPR032675">
    <property type="entry name" value="LRR_dom_sf"/>
</dbReference>
<organism evidence="4 5">
    <name type="scientific">Anopheles christyi</name>
    <dbReference type="NCBI Taxonomy" id="43041"/>
    <lineage>
        <taxon>Eukaryota</taxon>
        <taxon>Metazoa</taxon>
        <taxon>Ecdysozoa</taxon>
        <taxon>Arthropoda</taxon>
        <taxon>Hexapoda</taxon>
        <taxon>Insecta</taxon>
        <taxon>Pterygota</taxon>
        <taxon>Neoptera</taxon>
        <taxon>Endopterygota</taxon>
        <taxon>Diptera</taxon>
        <taxon>Nematocera</taxon>
        <taxon>Culicoidea</taxon>
        <taxon>Culicidae</taxon>
        <taxon>Anophelinae</taxon>
        <taxon>Anopheles</taxon>
    </lineage>
</organism>
<evidence type="ECO:0000313" key="4">
    <source>
        <dbReference type="EnsemblMetazoa" id="ACHR010235-PA"/>
    </source>
</evidence>
<reference evidence="4" key="2">
    <citation type="submission" date="2020-05" db="UniProtKB">
        <authorList>
            <consortium name="EnsemblMetazoa"/>
        </authorList>
    </citation>
    <scope>IDENTIFICATION</scope>
    <source>
        <strain evidence="4">ACHKN1017</strain>
    </source>
</reference>
<keyword evidence="3" id="KW-0732">Signal</keyword>